<accession>A0A1G9MVZ8</accession>
<dbReference type="GO" id="GO:0016787">
    <property type="term" value="F:hydrolase activity"/>
    <property type="evidence" value="ECO:0007669"/>
    <property type="project" value="UniProtKB-KW"/>
</dbReference>
<dbReference type="PANTHER" id="PTHR21174">
    <property type="match status" value="1"/>
</dbReference>
<dbReference type="EMBL" id="FNGP01000006">
    <property type="protein sequence ID" value="SDL77795.1"/>
    <property type="molecule type" value="Genomic_DNA"/>
</dbReference>
<organism evidence="1 2">
    <name type="scientific">Tessaracoccus oleiagri</name>
    <dbReference type="NCBI Taxonomy" id="686624"/>
    <lineage>
        <taxon>Bacteria</taxon>
        <taxon>Bacillati</taxon>
        <taxon>Actinomycetota</taxon>
        <taxon>Actinomycetes</taxon>
        <taxon>Propionibacteriales</taxon>
        <taxon>Propionibacteriaceae</taxon>
        <taxon>Tessaracoccus</taxon>
    </lineage>
</organism>
<dbReference type="PIRSF" id="PIRSF035170">
    <property type="entry name" value="HD_phosphohydro"/>
    <property type="match status" value="1"/>
</dbReference>
<protein>
    <submittedName>
        <fullName evidence="1">Predicted metal-dependent phosphohydrolase, HD superfamily</fullName>
    </submittedName>
</protein>
<dbReference type="PANTHER" id="PTHR21174:SF0">
    <property type="entry name" value="HD PHOSPHOHYDROLASE FAMILY PROTEIN-RELATED"/>
    <property type="match status" value="1"/>
</dbReference>
<keyword evidence="1" id="KW-0378">Hydrolase</keyword>
<name>A0A1G9MVZ8_9ACTN</name>
<sequence length="190" mass="21325">MVNIDLPDEIRDDLLARWREPHRDYHGIKHLESGLEYLDQLGGTPIERIAFWYHDAVHTNTSPDDELASAELVRAQLGAVLTPAEVTEVARLVMVTIGHDPEPGDEAGARISDADLAGLARPWKGYLDNIRGIRAELPHVDDHAWRIGRSAVLEQLLGHERLFHTAHGATHWEQRARANLVRELSALQPD</sequence>
<dbReference type="Proteomes" id="UP000199475">
    <property type="component" value="Unassembled WGS sequence"/>
</dbReference>
<dbReference type="InterPro" id="IPR009218">
    <property type="entry name" value="HD_phosphohydro"/>
</dbReference>
<gene>
    <name evidence="1" type="ORF">SAMN04488242_2759</name>
</gene>
<proteinExistence type="predicted"/>
<dbReference type="SUPFAM" id="SSF109604">
    <property type="entry name" value="HD-domain/PDEase-like"/>
    <property type="match status" value="1"/>
</dbReference>
<evidence type="ECO:0000313" key="1">
    <source>
        <dbReference type="EMBL" id="SDL77795.1"/>
    </source>
</evidence>
<keyword evidence="2" id="KW-1185">Reference proteome</keyword>
<dbReference type="STRING" id="686624.SAMN04488242_2759"/>
<dbReference type="AlphaFoldDB" id="A0A1G9MVZ8"/>
<reference evidence="1 2" key="1">
    <citation type="submission" date="2016-10" db="EMBL/GenBank/DDBJ databases">
        <authorList>
            <person name="de Groot N.N."/>
        </authorList>
    </citation>
    <scope>NUCLEOTIDE SEQUENCE [LARGE SCALE GENOMIC DNA]</scope>
    <source>
        <strain evidence="1 2">CGMCC 1.9159</strain>
    </source>
</reference>
<evidence type="ECO:0000313" key="2">
    <source>
        <dbReference type="Proteomes" id="UP000199475"/>
    </source>
</evidence>